<dbReference type="AlphaFoldDB" id="W0N0H0"/>
<evidence type="ECO:0000256" key="1">
    <source>
        <dbReference type="SAM" id="Phobius"/>
    </source>
</evidence>
<keyword evidence="1" id="KW-0812">Transmembrane</keyword>
<dbReference type="STRING" id="1357279.N018_23025"/>
<name>W0N0H0_PSESX</name>
<accession>W0N0H0</accession>
<gene>
    <name evidence="2" type="ORF">N018_23025</name>
</gene>
<sequence>MTNTPIGLISLIVVGPIIPTCIVIAIIANKYVETIETYLPNCSFVQTIRQTYLEAGLLGKVMRGGVIGMILLMPKPYSRRGLISAQEINNLPSHYKRMLTIPLILTCFLFSALMALWAMIYFFDL</sequence>
<feature type="transmembrane region" description="Helical" evidence="1">
    <location>
        <begin position="99"/>
        <end position="123"/>
    </location>
</feature>
<reference evidence="2 3" key="1">
    <citation type="submission" date="2013-12" db="EMBL/GenBank/DDBJ databases">
        <title>Interactions Between Genome Architecture and Virulence Genes in Pseudomonas syringae, strain CC1557 as a model.</title>
        <authorList>
            <person name="Baltrus D."/>
            <person name="Hockett K."/>
            <person name="Karlsrud E."/>
            <person name="Dougherty K."/>
            <person name="Nishimura M."/>
        </authorList>
    </citation>
    <scope>NUCLEOTIDE SEQUENCE [LARGE SCALE GENOMIC DNA]</scope>
    <source>
        <strain evidence="2 3">CC1557</strain>
    </source>
</reference>
<keyword evidence="1" id="KW-0472">Membrane</keyword>
<dbReference type="HOGENOM" id="CLU_159335_0_0_6"/>
<evidence type="ECO:0000313" key="2">
    <source>
        <dbReference type="EMBL" id="AHG42940.1"/>
    </source>
</evidence>
<proteinExistence type="predicted"/>
<dbReference type="KEGG" id="psyr:N018_23025"/>
<organism evidence="2 3">
    <name type="scientific">Pseudomonas syringae CC1557</name>
    <dbReference type="NCBI Taxonomy" id="1357279"/>
    <lineage>
        <taxon>Bacteria</taxon>
        <taxon>Pseudomonadati</taxon>
        <taxon>Pseudomonadota</taxon>
        <taxon>Gammaproteobacteria</taxon>
        <taxon>Pseudomonadales</taxon>
        <taxon>Pseudomonadaceae</taxon>
        <taxon>Pseudomonas</taxon>
        <taxon>Pseudomonas syringae</taxon>
    </lineage>
</organism>
<dbReference type="Proteomes" id="UP000019089">
    <property type="component" value="Chromosome"/>
</dbReference>
<feature type="transmembrane region" description="Helical" evidence="1">
    <location>
        <begin position="6"/>
        <end position="28"/>
    </location>
</feature>
<dbReference type="EMBL" id="CP007014">
    <property type="protein sequence ID" value="AHG42940.1"/>
    <property type="molecule type" value="Genomic_DNA"/>
</dbReference>
<evidence type="ECO:0000313" key="3">
    <source>
        <dbReference type="Proteomes" id="UP000019089"/>
    </source>
</evidence>
<protein>
    <submittedName>
        <fullName evidence="2">Uncharacterized protein</fullName>
    </submittedName>
</protein>
<keyword evidence="1" id="KW-1133">Transmembrane helix</keyword>